<organism evidence="1 2">
    <name type="scientific">Paenibacillus elgii</name>
    <dbReference type="NCBI Taxonomy" id="189691"/>
    <lineage>
        <taxon>Bacteria</taxon>
        <taxon>Bacillati</taxon>
        <taxon>Bacillota</taxon>
        <taxon>Bacilli</taxon>
        <taxon>Bacillales</taxon>
        <taxon>Paenibacillaceae</taxon>
        <taxon>Paenibacillus</taxon>
    </lineage>
</organism>
<protein>
    <submittedName>
        <fullName evidence="1">Uncharacterized protein</fullName>
    </submittedName>
</protein>
<comment type="caution">
    <text evidence="1">The sequence shown here is derived from an EMBL/GenBank/DDBJ whole genome shotgun (WGS) entry which is preliminary data.</text>
</comment>
<reference evidence="1 2" key="1">
    <citation type="submission" date="2018-03" db="EMBL/GenBank/DDBJ databases">
        <title>Genome sequence of Paenibacillus elgii strain AC13 an antimicrobial compound producing bacteria.</title>
        <authorList>
            <person name="Kurokawa A.S."/>
            <person name="Araujo J.F."/>
            <person name="Costa R.A."/>
            <person name="Ortega D.B."/>
            <person name="Pires A.S."/>
            <person name="Pappas G.J.Jr."/>
            <person name="Franco O.L."/>
            <person name="Barreto C."/>
            <person name="Magalhaes B.S."/>
            <person name="Kruger R.H."/>
        </authorList>
    </citation>
    <scope>NUCLEOTIDE SEQUENCE [LARGE SCALE GENOMIC DNA]</scope>
    <source>
        <strain evidence="1 2">AC13</strain>
    </source>
</reference>
<sequence>MARRQCAVKAALRKGIGRSYGMMGLVQAVNDFVGAAARGLEIDRIICRIIGRVDREQLRPALPGGRYG</sequence>
<gene>
    <name evidence="1" type="ORF">C8Z91_07090</name>
</gene>
<name>A0A2T6G6Q0_9BACL</name>
<evidence type="ECO:0000313" key="2">
    <source>
        <dbReference type="Proteomes" id="UP000244184"/>
    </source>
</evidence>
<accession>A0A2T6G6Q0</accession>
<dbReference type="AlphaFoldDB" id="A0A2T6G6Q0"/>
<dbReference type="EMBL" id="PYHP01000019">
    <property type="protein sequence ID" value="PUA39829.1"/>
    <property type="molecule type" value="Genomic_DNA"/>
</dbReference>
<dbReference type="Proteomes" id="UP000244184">
    <property type="component" value="Unassembled WGS sequence"/>
</dbReference>
<proteinExistence type="predicted"/>
<evidence type="ECO:0000313" key="1">
    <source>
        <dbReference type="EMBL" id="PUA39829.1"/>
    </source>
</evidence>